<comment type="caution">
    <text evidence="1">The sequence shown here is derived from an EMBL/GenBank/DDBJ whole genome shotgun (WGS) entry which is preliminary data.</text>
</comment>
<protein>
    <submittedName>
        <fullName evidence="1">Uncharacterized protein</fullName>
    </submittedName>
</protein>
<organism evidence="1 2">
    <name type="scientific">Portunus trituberculatus</name>
    <name type="common">Swimming crab</name>
    <name type="synonym">Neptunus trituberculatus</name>
    <dbReference type="NCBI Taxonomy" id="210409"/>
    <lineage>
        <taxon>Eukaryota</taxon>
        <taxon>Metazoa</taxon>
        <taxon>Ecdysozoa</taxon>
        <taxon>Arthropoda</taxon>
        <taxon>Crustacea</taxon>
        <taxon>Multicrustacea</taxon>
        <taxon>Malacostraca</taxon>
        <taxon>Eumalacostraca</taxon>
        <taxon>Eucarida</taxon>
        <taxon>Decapoda</taxon>
        <taxon>Pleocyemata</taxon>
        <taxon>Brachyura</taxon>
        <taxon>Eubrachyura</taxon>
        <taxon>Portunoidea</taxon>
        <taxon>Portunidae</taxon>
        <taxon>Portuninae</taxon>
        <taxon>Portunus</taxon>
    </lineage>
</organism>
<dbReference type="Proteomes" id="UP000324222">
    <property type="component" value="Unassembled WGS sequence"/>
</dbReference>
<evidence type="ECO:0000313" key="2">
    <source>
        <dbReference type="Proteomes" id="UP000324222"/>
    </source>
</evidence>
<proteinExistence type="predicted"/>
<name>A0A5B7DHT1_PORTR</name>
<dbReference type="AlphaFoldDB" id="A0A5B7DHT1"/>
<reference evidence="1 2" key="1">
    <citation type="submission" date="2019-05" db="EMBL/GenBank/DDBJ databases">
        <title>Another draft genome of Portunus trituberculatus and its Hox gene families provides insights of decapod evolution.</title>
        <authorList>
            <person name="Jeong J.-H."/>
            <person name="Song I."/>
            <person name="Kim S."/>
            <person name="Choi T."/>
            <person name="Kim D."/>
            <person name="Ryu S."/>
            <person name="Kim W."/>
        </authorList>
    </citation>
    <scope>NUCLEOTIDE SEQUENCE [LARGE SCALE GENOMIC DNA]</scope>
    <source>
        <tissue evidence="1">Muscle</tissue>
    </source>
</reference>
<evidence type="ECO:0000313" key="1">
    <source>
        <dbReference type="EMBL" id="MPC20645.1"/>
    </source>
</evidence>
<dbReference type="EMBL" id="VSRR010000895">
    <property type="protein sequence ID" value="MPC20645.1"/>
    <property type="molecule type" value="Genomic_DNA"/>
</dbReference>
<keyword evidence="2" id="KW-1185">Reference proteome</keyword>
<gene>
    <name evidence="1" type="ORF">E2C01_013599</name>
</gene>
<sequence length="115" mass="12519">MQPPSFALRARQLSPSLPRCEPFPPLTLAFMPAVERARTIKEPSCANEKSSKHGIGAVVSRRSSSPVFNSQITSRMGAEDIEEIAAFQEWAGGGDGRRFAGLLNNFLRSNEVCIA</sequence>
<accession>A0A5B7DHT1</accession>